<dbReference type="EMBL" id="KL367501">
    <property type="protein sequence ID" value="KFD68764.1"/>
    <property type="molecule type" value="Genomic_DNA"/>
</dbReference>
<dbReference type="Proteomes" id="UP000030758">
    <property type="component" value="Unassembled WGS sequence"/>
</dbReference>
<dbReference type="PANTHER" id="PTHR45913">
    <property type="entry name" value="EPM2A-INTERACTING PROTEIN 1"/>
    <property type="match status" value="1"/>
</dbReference>
<dbReference type="AlphaFoldDB" id="A0A085NH18"/>
<proteinExistence type="predicted"/>
<dbReference type="PANTHER" id="PTHR45913:SF22">
    <property type="entry name" value="SCAN BOX DOMAIN-CONTAINING PROTEIN"/>
    <property type="match status" value="1"/>
</dbReference>
<sequence length="511" mass="58305">MDALKMMTVTHSDLGKHFVPTVYRTTEQLEPDEEVEERACPSGDDVFKCLETALVRTSSTECSNVNLELSEPSGSTVSHLQVTMALSNGPMNPPRFKEHSTKVHHKKSSKPTFALRYNILNMRILPCVTTESQLVLDGLLSSHRISLMIAKPRQLHAADEQSLLPLVKELLQTVLHELVVDVVRKIPLSSDTVQTRMTKDVKDMLCNLLRSTEFSLELDESTLPGNEAIKLAYGHFIKDGHLMQEFSFARELKSDAKGESILRHQNEIPLRNIPIVAIYGATSMMGCHRGFVASLKEMLAEVLMPHCVIHWQPLAAKHLTYRLNESLIYVIVAINKIKICFVRSERKTAKNVVGFACTPKFAACLKPRFTNYLNPLFDFLKMKTFSLRDNLKSRAPDIAYLADFYFKFNDMNVQLQFPEVKRNADPYDSDIDMYCEHPQMLHDDFAFMAYCRWWCRIGYLMHFQLQKQILTLYPSLQSTVKGLLISFLSSSLAKRCSRVVTDLSTKQCNRL</sequence>
<protein>
    <submittedName>
        <fullName evidence="1">Uncharacterized protein</fullName>
    </submittedName>
</protein>
<reference evidence="1" key="1">
    <citation type="journal article" date="2014" name="Nat. Genet.">
        <title>Genome and transcriptome of the porcine whipworm Trichuris suis.</title>
        <authorList>
            <person name="Jex A.R."/>
            <person name="Nejsum P."/>
            <person name="Schwarz E.M."/>
            <person name="Hu L."/>
            <person name="Young N.D."/>
            <person name="Hall R.S."/>
            <person name="Korhonen P.K."/>
            <person name="Liao S."/>
            <person name="Thamsborg S."/>
            <person name="Xia J."/>
            <person name="Xu P."/>
            <person name="Wang S."/>
            <person name="Scheerlinck J.P."/>
            <person name="Hofmann A."/>
            <person name="Sternberg P.W."/>
            <person name="Wang J."/>
            <person name="Gasser R.B."/>
        </authorList>
    </citation>
    <scope>NUCLEOTIDE SEQUENCE [LARGE SCALE GENOMIC DNA]</scope>
    <source>
        <strain evidence="1">DCEP-RM93F</strain>
    </source>
</reference>
<gene>
    <name evidence="1" type="ORF">M514_02760</name>
</gene>
<accession>A0A085NH18</accession>
<name>A0A085NH18_9BILA</name>
<evidence type="ECO:0000313" key="1">
    <source>
        <dbReference type="EMBL" id="KFD68764.1"/>
    </source>
</evidence>
<organism evidence="1">
    <name type="scientific">Trichuris suis</name>
    <name type="common">pig whipworm</name>
    <dbReference type="NCBI Taxonomy" id="68888"/>
    <lineage>
        <taxon>Eukaryota</taxon>
        <taxon>Metazoa</taxon>
        <taxon>Ecdysozoa</taxon>
        <taxon>Nematoda</taxon>
        <taxon>Enoplea</taxon>
        <taxon>Dorylaimia</taxon>
        <taxon>Trichinellida</taxon>
        <taxon>Trichuridae</taxon>
        <taxon>Trichuris</taxon>
    </lineage>
</organism>